<sequence>MGQLAYFLVQGTVCQRFFIGSNGDAFTSPGA</sequence>
<reference evidence="1 2" key="1">
    <citation type="submission" date="2018-07" db="EMBL/GenBank/DDBJ databases">
        <title>Genomic Encyclopedia of Type Strains, Phase IV (KMG-IV): sequencing the most valuable type-strain genomes for metagenomic binning, comparative biology and taxonomic classification.</title>
        <authorList>
            <person name="Goeker M."/>
        </authorList>
    </citation>
    <scope>NUCLEOTIDE SEQUENCE [LARGE SCALE GENOMIC DNA]</scope>
    <source>
        <strain evidence="1 2">DSM 21634</strain>
    </source>
</reference>
<comment type="caution">
    <text evidence="1">The sequence shown here is derived from an EMBL/GenBank/DDBJ whole genome shotgun (WGS) entry which is preliminary data.</text>
</comment>
<dbReference type="AlphaFoldDB" id="A0A368X683"/>
<evidence type="ECO:0000313" key="2">
    <source>
        <dbReference type="Proteomes" id="UP000252884"/>
    </source>
</evidence>
<dbReference type="EMBL" id="QPJK01000020">
    <property type="protein sequence ID" value="RCW63219.1"/>
    <property type="molecule type" value="Genomic_DNA"/>
</dbReference>
<proteinExistence type="predicted"/>
<name>A0A368X683_9BURK</name>
<evidence type="ECO:0000313" key="1">
    <source>
        <dbReference type="EMBL" id="RCW63219.1"/>
    </source>
</evidence>
<dbReference type="Proteomes" id="UP000252884">
    <property type="component" value="Unassembled WGS sequence"/>
</dbReference>
<gene>
    <name evidence="1" type="ORF">DES41_12043</name>
</gene>
<protein>
    <submittedName>
        <fullName evidence="1">Uncharacterized protein</fullName>
    </submittedName>
</protein>
<organism evidence="1 2">
    <name type="scientific">Pseudorhodoferax soli</name>
    <dbReference type="NCBI Taxonomy" id="545864"/>
    <lineage>
        <taxon>Bacteria</taxon>
        <taxon>Pseudomonadati</taxon>
        <taxon>Pseudomonadota</taxon>
        <taxon>Betaproteobacteria</taxon>
        <taxon>Burkholderiales</taxon>
        <taxon>Comamonadaceae</taxon>
    </lineage>
</organism>
<keyword evidence="2" id="KW-1185">Reference proteome</keyword>
<accession>A0A368X683</accession>